<name>A0A9W8JM77_9AGAR</name>
<evidence type="ECO:0000313" key="4">
    <source>
        <dbReference type="EMBL" id="KAJ2933423.1"/>
    </source>
</evidence>
<dbReference type="InterPro" id="IPR050346">
    <property type="entry name" value="FMO-like"/>
</dbReference>
<evidence type="ECO:0000313" key="5">
    <source>
        <dbReference type="Proteomes" id="UP001140091"/>
    </source>
</evidence>
<comment type="caution">
    <text evidence="4">The sequence shown here is derived from an EMBL/GenBank/DDBJ whole genome shotgun (WGS) entry which is preliminary data.</text>
</comment>
<gene>
    <name evidence="4" type="ORF">H1R20_g3675</name>
</gene>
<dbReference type="PANTHER" id="PTHR23023">
    <property type="entry name" value="DIMETHYLANILINE MONOOXYGENASE"/>
    <property type="match status" value="1"/>
</dbReference>
<feature type="non-terminal residue" evidence="4">
    <location>
        <position position="1"/>
    </location>
</feature>
<proteinExistence type="predicted"/>
<keyword evidence="1" id="KW-0285">Flavoprotein</keyword>
<evidence type="ECO:0000256" key="1">
    <source>
        <dbReference type="ARBA" id="ARBA00022630"/>
    </source>
</evidence>
<dbReference type="Proteomes" id="UP001140091">
    <property type="component" value="Unassembled WGS sequence"/>
</dbReference>
<dbReference type="Gene3D" id="3.50.50.60">
    <property type="entry name" value="FAD/NAD(P)-binding domain"/>
    <property type="match status" value="1"/>
</dbReference>
<dbReference type="OrthoDB" id="2915840at2759"/>
<dbReference type="GO" id="GO:0016491">
    <property type="term" value="F:oxidoreductase activity"/>
    <property type="evidence" value="ECO:0007669"/>
    <property type="project" value="UniProtKB-KW"/>
</dbReference>
<dbReference type="EMBL" id="JANBPK010000743">
    <property type="protein sequence ID" value="KAJ2933423.1"/>
    <property type="molecule type" value="Genomic_DNA"/>
</dbReference>
<protein>
    <recommendedName>
        <fullName evidence="6">FAD/NAD(P)-binding domain-containing protein</fullName>
    </recommendedName>
</protein>
<sequence length="553" mass="61132">MSQYSVLNQPVGIIGTGVAGLINAHVLLQDGFSDITLLTRDRSVGGTWARERIYPGLHTNNVHGEYKFSQLDMPPPERSDSTGGRLTGTTMRDYVEKFSNTFLEGKAKFRFQTEVLNIRRVKASENGEPSIWNVEVKDLQSGSTEILSFGRIILASGVSSRIVVAGIAKSPNSTYSKGCSNPKIPAELSPETAKKAGYRGLVFHTSKFAQHLDQILEEIPPSGKGEKLDEDEDMVVVVGCGKSAQEWVLNFVPAAQEELSFKAYSIPPDSPFRHTDPLFWGVRLSDDGLVRNDSFYGLVNAGAIKVIAPHRVTGYSDDGKGVLLNDGSTLRAKVVALATGYQSSWSSIFSQETFDEIGLGKHAPNIPIVDTWKYTSMKNAPKLHPDNEKWATSIYRGIVPAKNILHRDFAIAGAVVSSFRLLPPIQKASDGGYQFSANPGYTFEVGAHWISSYLQGDRMKIPATKEEALLAAEKESVWMKIRFPNMLSWVNDSYSTSLDFWTWPQGADDLLEDMYLPSVRSGGNWLTWPFKAIDSKELSTLGQERRQLRSKPL</sequence>
<reference evidence="4" key="1">
    <citation type="submission" date="2022-06" db="EMBL/GenBank/DDBJ databases">
        <title>Genome Sequence of Candolleomyces eurysporus.</title>
        <authorList>
            <person name="Buettner E."/>
        </authorList>
    </citation>
    <scope>NUCLEOTIDE SEQUENCE</scope>
    <source>
        <strain evidence="4">VTCC 930004</strain>
    </source>
</reference>
<dbReference type="SUPFAM" id="SSF51905">
    <property type="entry name" value="FAD/NAD(P)-binding domain"/>
    <property type="match status" value="2"/>
</dbReference>
<dbReference type="AlphaFoldDB" id="A0A9W8JM77"/>
<evidence type="ECO:0000256" key="3">
    <source>
        <dbReference type="ARBA" id="ARBA00023002"/>
    </source>
</evidence>
<keyword evidence="5" id="KW-1185">Reference proteome</keyword>
<organism evidence="4 5">
    <name type="scientific">Candolleomyces eurysporus</name>
    <dbReference type="NCBI Taxonomy" id="2828524"/>
    <lineage>
        <taxon>Eukaryota</taxon>
        <taxon>Fungi</taxon>
        <taxon>Dikarya</taxon>
        <taxon>Basidiomycota</taxon>
        <taxon>Agaricomycotina</taxon>
        <taxon>Agaricomycetes</taxon>
        <taxon>Agaricomycetidae</taxon>
        <taxon>Agaricales</taxon>
        <taxon>Agaricineae</taxon>
        <taxon>Psathyrellaceae</taxon>
        <taxon>Candolleomyces</taxon>
    </lineage>
</organism>
<dbReference type="InterPro" id="IPR036188">
    <property type="entry name" value="FAD/NAD-bd_sf"/>
</dbReference>
<evidence type="ECO:0000256" key="2">
    <source>
        <dbReference type="ARBA" id="ARBA00022827"/>
    </source>
</evidence>
<accession>A0A9W8JM77</accession>
<keyword evidence="3" id="KW-0560">Oxidoreductase</keyword>
<evidence type="ECO:0008006" key="6">
    <source>
        <dbReference type="Google" id="ProtNLM"/>
    </source>
</evidence>
<keyword evidence="2" id="KW-0274">FAD</keyword>